<dbReference type="CDD" id="cd06141">
    <property type="entry name" value="WRN_exo"/>
    <property type="match status" value="1"/>
</dbReference>
<dbReference type="InterPro" id="IPR002562">
    <property type="entry name" value="3'-5'_exonuclease_dom"/>
</dbReference>
<gene>
    <name evidence="4" type="ORF">ARAM_007458</name>
</gene>
<dbReference type="PANTHER" id="PTHR13620">
    <property type="entry name" value="3-5 EXONUCLEASE"/>
    <property type="match status" value="1"/>
</dbReference>
<dbReference type="SUPFAM" id="SSF53098">
    <property type="entry name" value="Ribonuclease H-like"/>
    <property type="match status" value="1"/>
</dbReference>
<name>A0A0F8TZQ6_9EURO</name>
<dbReference type="Gene3D" id="3.30.420.10">
    <property type="entry name" value="Ribonuclease H-like superfamily/Ribonuclease H"/>
    <property type="match status" value="1"/>
</dbReference>
<dbReference type="GO" id="GO:0005634">
    <property type="term" value="C:nucleus"/>
    <property type="evidence" value="ECO:0007669"/>
    <property type="project" value="TreeGrafter"/>
</dbReference>
<comment type="caution">
    <text evidence="4">The sequence shown here is derived from an EMBL/GenBank/DDBJ whole genome shotgun (WGS) entry which is preliminary data.</text>
</comment>
<dbReference type="Pfam" id="PF01612">
    <property type="entry name" value="DNA_pol_A_exo1"/>
    <property type="match status" value="1"/>
</dbReference>
<dbReference type="PANTHER" id="PTHR13620:SF104">
    <property type="entry name" value="EXONUCLEASE 3'-5' DOMAIN-CONTAINING PROTEIN 2"/>
    <property type="match status" value="1"/>
</dbReference>
<dbReference type="AlphaFoldDB" id="A0A0F8TZQ6"/>
<dbReference type="EMBL" id="JZBS01003963">
    <property type="protein sequence ID" value="KKK12793.1"/>
    <property type="molecule type" value="Genomic_DNA"/>
</dbReference>
<keyword evidence="1" id="KW-0540">Nuclease</keyword>
<evidence type="ECO:0000313" key="4">
    <source>
        <dbReference type="EMBL" id="KKK12793.1"/>
    </source>
</evidence>
<evidence type="ECO:0000256" key="2">
    <source>
        <dbReference type="ARBA" id="ARBA00022801"/>
    </source>
</evidence>
<evidence type="ECO:0000313" key="5">
    <source>
        <dbReference type="Proteomes" id="UP000034291"/>
    </source>
</evidence>
<evidence type="ECO:0000259" key="3">
    <source>
        <dbReference type="SMART" id="SM00474"/>
    </source>
</evidence>
<dbReference type="OrthoDB" id="1920326at2759"/>
<dbReference type="InterPro" id="IPR036397">
    <property type="entry name" value="RNaseH_sf"/>
</dbReference>
<dbReference type="SMART" id="SM00474">
    <property type="entry name" value="35EXOc"/>
    <property type="match status" value="1"/>
</dbReference>
<dbReference type="FunFam" id="3.30.420.10:FF:000100">
    <property type="entry name" value="3'-5' exonuclease/helicase (Wrn), putative"/>
    <property type="match status" value="1"/>
</dbReference>
<dbReference type="InterPro" id="IPR012337">
    <property type="entry name" value="RNaseH-like_sf"/>
</dbReference>
<feature type="domain" description="3'-5' exonuclease" evidence="3">
    <location>
        <begin position="113"/>
        <end position="303"/>
    </location>
</feature>
<evidence type="ECO:0000256" key="1">
    <source>
        <dbReference type="ARBA" id="ARBA00022722"/>
    </source>
</evidence>
<dbReference type="GO" id="GO:0003676">
    <property type="term" value="F:nucleic acid binding"/>
    <property type="evidence" value="ECO:0007669"/>
    <property type="project" value="InterPro"/>
</dbReference>
<keyword evidence="5" id="KW-1185">Reference proteome</keyword>
<organism evidence="4 5">
    <name type="scientific">Aspergillus rambellii</name>
    <dbReference type="NCBI Taxonomy" id="308745"/>
    <lineage>
        <taxon>Eukaryota</taxon>
        <taxon>Fungi</taxon>
        <taxon>Dikarya</taxon>
        <taxon>Ascomycota</taxon>
        <taxon>Pezizomycotina</taxon>
        <taxon>Eurotiomycetes</taxon>
        <taxon>Eurotiomycetidae</taxon>
        <taxon>Eurotiales</taxon>
        <taxon>Aspergillaceae</taxon>
        <taxon>Aspergillus</taxon>
        <taxon>Aspergillus subgen. Nidulantes</taxon>
    </lineage>
</organism>
<dbReference type="GO" id="GO:0005737">
    <property type="term" value="C:cytoplasm"/>
    <property type="evidence" value="ECO:0007669"/>
    <property type="project" value="TreeGrafter"/>
</dbReference>
<dbReference type="InterPro" id="IPR051132">
    <property type="entry name" value="3-5_Exonuclease_domain"/>
</dbReference>
<reference evidence="4 5" key="1">
    <citation type="submission" date="2015-02" db="EMBL/GenBank/DDBJ databases">
        <title>Draft Genome Sequences of Two Closely-Related Aflatoxigenic Aspergillus Species Obtained from the Cote d'Ivoire.</title>
        <authorList>
            <person name="Moore G.G."/>
            <person name="Beltz S.B."/>
            <person name="Mack B.M."/>
        </authorList>
    </citation>
    <scope>NUCLEOTIDE SEQUENCE [LARGE SCALE GENOMIC DNA]</scope>
    <source>
        <strain evidence="4 5">SRRC1468</strain>
    </source>
</reference>
<dbReference type="Proteomes" id="UP000034291">
    <property type="component" value="Unassembled WGS sequence"/>
</dbReference>
<protein>
    <recommendedName>
        <fullName evidence="3">3'-5' exonuclease domain-containing protein</fullName>
    </recommendedName>
</protein>
<dbReference type="GO" id="GO:0008408">
    <property type="term" value="F:3'-5' exonuclease activity"/>
    <property type="evidence" value="ECO:0007669"/>
    <property type="project" value="InterPro"/>
</dbReference>
<accession>A0A0F8TZQ6</accession>
<sequence>MEIGPRQVPWATSRPRILRTVCKGSRRQYSSYPTSQAKAQIASSTGLEKGKLITLSKNLPPTIITGSQETSVEISETPQLAEPPIVRPTSKIPPKKLWSHRLYKTEDGKEIIVHYCKSLKNTENVAKLFLEDKVLGFDMEWKAQATSSDTIQNNVSLIQLANRNRIALFQLSRFKPGKSLKDFISPSLQQILESPDITKVGVSIKADCTRLRKYLGIDTRGTFELSHLHKLVKYSRSNPKLINKKLVRLDEQIEEHFGLPLVKDAEIRCSNWSSPLTYRQVQYAAADAYACYRLFDTLDAKRKALDPVPPLPAHAELNLPIRIIHDPVKVDLAEAEVIEPAPSSKTEQLDGKAPDA</sequence>
<proteinExistence type="predicted"/>
<keyword evidence="2" id="KW-0378">Hydrolase</keyword>
<dbReference type="GO" id="GO:0006139">
    <property type="term" value="P:nucleobase-containing compound metabolic process"/>
    <property type="evidence" value="ECO:0007669"/>
    <property type="project" value="InterPro"/>
</dbReference>
<dbReference type="STRING" id="308745.A0A0F8TZQ6"/>